<dbReference type="Gene3D" id="2.30.30.60">
    <property type="match status" value="1"/>
</dbReference>
<feature type="region of interest" description="Disordered" evidence="7">
    <location>
        <begin position="429"/>
        <end position="468"/>
    </location>
</feature>
<evidence type="ECO:0000256" key="2">
    <source>
        <dbReference type="ARBA" id="ARBA00008017"/>
    </source>
</evidence>
<organism evidence="12 13">
    <name type="scientific">Stieleria marina</name>
    <dbReference type="NCBI Taxonomy" id="1930275"/>
    <lineage>
        <taxon>Bacteria</taxon>
        <taxon>Pseudomonadati</taxon>
        <taxon>Planctomycetota</taxon>
        <taxon>Planctomycetia</taxon>
        <taxon>Pirellulales</taxon>
        <taxon>Pirellulaceae</taxon>
        <taxon>Stieleria</taxon>
    </lineage>
</organism>
<keyword evidence="4 8" id="KW-0812">Transmembrane</keyword>
<comment type="subcellular location">
    <subcellularLocation>
        <location evidence="1">Cell membrane</location>
        <topology evidence="1">Multi-pass membrane protein</topology>
    </subcellularLocation>
</comment>
<keyword evidence="3" id="KW-1003">Cell membrane</keyword>
<dbReference type="InterPro" id="IPR011066">
    <property type="entry name" value="MscS_channel_C_sf"/>
</dbReference>
<feature type="domain" description="Mechanosensitive ion channel MscS C-terminal" evidence="11">
    <location>
        <begin position="314"/>
        <end position="396"/>
    </location>
</feature>
<evidence type="ECO:0000256" key="5">
    <source>
        <dbReference type="ARBA" id="ARBA00022989"/>
    </source>
</evidence>
<evidence type="ECO:0000259" key="10">
    <source>
        <dbReference type="Pfam" id="PF04972"/>
    </source>
</evidence>
<evidence type="ECO:0000256" key="3">
    <source>
        <dbReference type="ARBA" id="ARBA00022475"/>
    </source>
</evidence>
<keyword evidence="13" id="KW-1185">Reference proteome</keyword>
<proteinExistence type="inferred from homology"/>
<dbReference type="Proteomes" id="UP000319817">
    <property type="component" value="Chromosome"/>
</dbReference>
<reference evidence="12 13" key="1">
    <citation type="submission" date="2019-02" db="EMBL/GenBank/DDBJ databases">
        <title>Deep-cultivation of Planctomycetes and their phenomic and genomic characterization uncovers novel biology.</title>
        <authorList>
            <person name="Wiegand S."/>
            <person name="Jogler M."/>
            <person name="Boedeker C."/>
            <person name="Pinto D."/>
            <person name="Vollmers J."/>
            <person name="Rivas-Marin E."/>
            <person name="Kohn T."/>
            <person name="Peeters S.H."/>
            <person name="Heuer A."/>
            <person name="Rast P."/>
            <person name="Oberbeckmann S."/>
            <person name="Bunk B."/>
            <person name="Jeske O."/>
            <person name="Meyerdierks A."/>
            <person name="Storesund J.E."/>
            <person name="Kallscheuer N."/>
            <person name="Luecker S."/>
            <person name="Lage O.M."/>
            <person name="Pohl T."/>
            <person name="Merkel B.J."/>
            <person name="Hornburger P."/>
            <person name="Mueller R.-W."/>
            <person name="Bruemmer F."/>
            <person name="Labrenz M."/>
            <person name="Spormann A.M."/>
            <person name="Op den Camp H."/>
            <person name="Overmann J."/>
            <person name="Amann R."/>
            <person name="Jetten M.S.M."/>
            <person name="Mascher T."/>
            <person name="Medema M.H."/>
            <person name="Devos D.P."/>
            <person name="Kaster A.-K."/>
            <person name="Ovreas L."/>
            <person name="Rohde M."/>
            <person name="Galperin M.Y."/>
            <person name="Jogler C."/>
        </authorList>
    </citation>
    <scope>NUCLEOTIDE SEQUENCE [LARGE SCALE GENOMIC DNA]</scope>
    <source>
        <strain evidence="12 13">K23_9</strain>
    </source>
</reference>
<accession>A0A517P3D7</accession>
<dbReference type="InterPro" id="IPR045275">
    <property type="entry name" value="MscS_archaea/bacteria_type"/>
</dbReference>
<evidence type="ECO:0000256" key="4">
    <source>
        <dbReference type="ARBA" id="ARBA00022692"/>
    </source>
</evidence>
<dbReference type="Pfam" id="PF04972">
    <property type="entry name" value="BON"/>
    <property type="match status" value="1"/>
</dbReference>
<comment type="similarity">
    <text evidence="2">Belongs to the MscS (TC 1.A.23) family.</text>
</comment>
<protein>
    <submittedName>
        <fullName evidence="12">Small-conductance mechanosensitive channel</fullName>
    </submittedName>
</protein>
<feature type="domain" description="BON" evidence="10">
    <location>
        <begin position="62"/>
        <end position="128"/>
    </location>
</feature>
<dbReference type="InterPro" id="IPR049278">
    <property type="entry name" value="MS_channel_C"/>
</dbReference>
<evidence type="ECO:0000256" key="8">
    <source>
        <dbReference type="SAM" id="Phobius"/>
    </source>
</evidence>
<dbReference type="SUPFAM" id="SSF50182">
    <property type="entry name" value="Sm-like ribonucleoproteins"/>
    <property type="match status" value="1"/>
</dbReference>
<dbReference type="RefSeq" id="WP_145421816.1">
    <property type="nucleotide sequence ID" value="NZ_CP036526.1"/>
</dbReference>
<evidence type="ECO:0000256" key="7">
    <source>
        <dbReference type="SAM" id="MobiDB-lite"/>
    </source>
</evidence>
<dbReference type="InterPro" id="IPR006685">
    <property type="entry name" value="MscS_channel_2nd"/>
</dbReference>
<evidence type="ECO:0000256" key="6">
    <source>
        <dbReference type="ARBA" id="ARBA00023136"/>
    </source>
</evidence>
<sequence length="468" mass="50843">MRARKFISPFGIALAVAIAWQVDQPQHVIAQDILPGETEAPPNDADGQVEVAAKVEVSPATSDGPIAARLYDIMFATGWFQNHDVDVDEGVVFLSGNTNLIAHSEWAEQTAMRTKDVVAVVNRIEINPKPLWDLSPAQASLKSMLRNFVASVPLIAVALAVIALFYLFAKIAATITRRIFNPESDSKLLRQVVATVVGVVVFLIGLHIALRISGLTRLATTLLGGTGLIGLAIGFAFRDIAENFLSSILLSLNHPFRVGDLIEVDGTTGYVRRVTTRATILATFEGNQVQIPNSTIYKGKITNFTASPLRRRDFAVGIGFDDSAQQAQTLIMEVLQNHEAVEKDPEPTVLVESLGSATVNLKCFYWFNQKKNSGGKVNSVLIRRVKQTLNDNGISMPDEARELVFPADVPVRMIEPDSHTTDVATITKVKASEPELSSGEGDLASEEQDVQTAVSAEETEEGENILED</sequence>
<dbReference type="Pfam" id="PF00924">
    <property type="entry name" value="MS_channel_2nd"/>
    <property type="match status" value="1"/>
</dbReference>
<dbReference type="EMBL" id="CP036526">
    <property type="protein sequence ID" value="QDT13883.1"/>
    <property type="molecule type" value="Genomic_DNA"/>
</dbReference>
<dbReference type="InterPro" id="IPR011014">
    <property type="entry name" value="MscS_channel_TM-2"/>
</dbReference>
<dbReference type="SUPFAM" id="SSF82689">
    <property type="entry name" value="Mechanosensitive channel protein MscS (YggB), C-terminal domain"/>
    <property type="match status" value="1"/>
</dbReference>
<evidence type="ECO:0000259" key="9">
    <source>
        <dbReference type="Pfam" id="PF00924"/>
    </source>
</evidence>
<dbReference type="Gene3D" id="3.30.70.100">
    <property type="match status" value="1"/>
</dbReference>
<keyword evidence="6 8" id="KW-0472">Membrane</keyword>
<dbReference type="Gene3D" id="1.10.287.1260">
    <property type="match status" value="1"/>
</dbReference>
<feature type="domain" description="Mechanosensitive ion channel MscS" evidence="9">
    <location>
        <begin position="239"/>
        <end position="305"/>
    </location>
</feature>
<dbReference type="Gene3D" id="3.30.1340.30">
    <property type="match status" value="1"/>
</dbReference>
<dbReference type="InterPro" id="IPR010920">
    <property type="entry name" value="LSM_dom_sf"/>
</dbReference>
<evidence type="ECO:0000313" key="12">
    <source>
        <dbReference type="EMBL" id="QDT13883.1"/>
    </source>
</evidence>
<dbReference type="AlphaFoldDB" id="A0A517P3D7"/>
<dbReference type="InterPro" id="IPR007055">
    <property type="entry name" value="BON_dom"/>
</dbReference>
<feature type="compositionally biased region" description="Acidic residues" evidence="7">
    <location>
        <begin position="457"/>
        <end position="468"/>
    </location>
</feature>
<evidence type="ECO:0000313" key="13">
    <source>
        <dbReference type="Proteomes" id="UP000319817"/>
    </source>
</evidence>
<keyword evidence="5 8" id="KW-1133">Transmembrane helix</keyword>
<dbReference type="GO" id="GO:0005886">
    <property type="term" value="C:plasma membrane"/>
    <property type="evidence" value="ECO:0007669"/>
    <property type="project" value="UniProtKB-SubCell"/>
</dbReference>
<dbReference type="Pfam" id="PF21082">
    <property type="entry name" value="MS_channel_3rd"/>
    <property type="match status" value="1"/>
</dbReference>
<evidence type="ECO:0000256" key="1">
    <source>
        <dbReference type="ARBA" id="ARBA00004651"/>
    </source>
</evidence>
<dbReference type="PANTHER" id="PTHR30221">
    <property type="entry name" value="SMALL-CONDUCTANCE MECHANOSENSITIVE CHANNEL"/>
    <property type="match status" value="1"/>
</dbReference>
<dbReference type="GO" id="GO:0008381">
    <property type="term" value="F:mechanosensitive monoatomic ion channel activity"/>
    <property type="evidence" value="ECO:0007669"/>
    <property type="project" value="InterPro"/>
</dbReference>
<dbReference type="PANTHER" id="PTHR30221:SF1">
    <property type="entry name" value="SMALL-CONDUCTANCE MECHANOSENSITIVE CHANNEL"/>
    <property type="match status" value="1"/>
</dbReference>
<name>A0A517P3D7_9BACT</name>
<feature type="transmembrane region" description="Helical" evidence="8">
    <location>
        <begin position="218"/>
        <end position="237"/>
    </location>
</feature>
<evidence type="ECO:0000259" key="11">
    <source>
        <dbReference type="Pfam" id="PF21082"/>
    </source>
</evidence>
<dbReference type="OrthoDB" id="9793781at2"/>
<dbReference type="InterPro" id="IPR023408">
    <property type="entry name" value="MscS_beta-dom_sf"/>
</dbReference>
<feature type="transmembrane region" description="Helical" evidence="8">
    <location>
        <begin position="188"/>
        <end position="212"/>
    </location>
</feature>
<feature type="transmembrane region" description="Helical" evidence="8">
    <location>
        <begin position="148"/>
        <end position="168"/>
    </location>
</feature>
<dbReference type="SUPFAM" id="SSF82861">
    <property type="entry name" value="Mechanosensitive channel protein MscS (YggB), transmembrane region"/>
    <property type="match status" value="1"/>
</dbReference>
<gene>
    <name evidence="12" type="primary">mscS_5</name>
    <name evidence="12" type="ORF">K239x_59030</name>
</gene>